<evidence type="ECO:0000259" key="1">
    <source>
        <dbReference type="Pfam" id="PF14471"/>
    </source>
</evidence>
<accession>A0ABT7V9I6</accession>
<reference evidence="3" key="1">
    <citation type="submission" date="2023-06" db="EMBL/GenBank/DDBJ databases">
        <title>Identification and characterization of horizontal gene transfer across gut microbiota members of farm animals based on homology search.</title>
        <authorList>
            <person name="Zeman M."/>
            <person name="Kubasova T."/>
            <person name="Jahodarova E."/>
            <person name="Nykrynova M."/>
            <person name="Rychlik I."/>
        </authorList>
    </citation>
    <scope>NUCLEOTIDE SEQUENCE [LARGE SCALE GENOMIC DNA]</scope>
    <source>
        <strain evidence="3">154_Feed</strain>
    </source>
</reference>
<organism evidence="2 3">
    <name type="scientific">Enorma phocaeensis</name>
    <dbReference type="NCBI Taxonomy" id="1871019"/>
    <lineage>
        <taxon>Bacteria</taxon>
        <taxon>Bacillati</taxon>
        <taxon>Actinomycetota</taxon>
        <taxon>Coriobacteriia</taxon>
        <taxon>Coriobacteriales</taxon>
        <taxon>Coriobacteriaceae</taxon>
        <taxon>Enorma</taxon>
    </lineage>
</organism>
<evidence type="ECO:0000313" key="3">
    <source>
        <dbReference type="Proteomes" id="UP001529421"/>
    </source>
</evidence>
<protein>
    <submittedName>
        <fullName evidence="2">DUF4428 domain-containing protein</fullName>
    </submittedName>
</protein>
<keyword evidence="3" id="KW-1185">Reference proteome</keyword>
<dbReference type="EMBL" id="JAUDDZ010000008">
    <property type="protein sequence ID" value="MDM8275160.1"/>
    <property type="molecule type" value="Genomic_DNA"/>
</dbReference>
<evidence type="ECO:0000313" key="2">
    <source>
        <dbReference type="EMBL" id="MDM8275160.1"/>
    </source>
</evidence>
<proteinExistence type="predicted"/>
<dbReference type="RefSeq" id="WP_087217125.1">
    <property type="nucleotide sequence ID" value="NZ_JAUDDZ010000008.1"/>
</dbReference>
<feature type="domain" description="DUF4428" evidence="1">
    <location>
        <begin position="13"/>
        <end position="59"/>
    </location>
</feature>
<name>A0ABT7V9I6_9ACTN</name>
<sequence>MGLFGSLFEKKSCDICGKELGLLGKRKLEDGYLCKDCAGKLSPFFSERRSSTVQDIREQLAYREENKARVSSFTPTRTLGQRTRVLIDDDARAFAVVPAGSGWREANPDIIDFSQVTGCIVDVRETRTEIERELEDGTSVSYDPPRYDIDYDVYAIVQVNAPYFDEITVKANTSRIETQGSPDYREAVRIAEEIREALLGARDAVRDEAVAAAAPKEARTCPFCGATTFPDANGRCEYCGGAMGSA</sequence>
<gene>
    <name evidence="2" type="ORF">QUW28_06565</name>
</gene>
<dbReference type="InterPro" id="IPR027872">
    <property type="entry name" value="DUF4428"/>
</dbReference>
<dbReference type="Proteomes" id="UP001529421">
    <property type="component" value="Unassembled WGS sequence"/>
</dbReference>
<comment type="caution">
    <text evidence="2">The sequence shown here is derived from an EMBL/GenBank/DDBJ whole genome shotgun (WGS) entry which is preliminary data.</text>
</comment>
<dbReference type="Pfam" id="PF14471">
    <property type="entry name" value="DUF4428"/>
    <property type="match status" value="1"/>
</dbReference>